<dbReference type="GO" id="GO:0000107">
    <property type="term" value="F:imidazoleglycerol-phosphate synthase activity"/>
    <property type="evidence" value="ECO:0007669"/>
    <property type="project" value="UniProtKB-UniRule"/>
</dbReference>
<dbReference type="AlphaFoldDB" id="A0A3G2I5P9"/>
<dbReference type="InterPro" id="IPR013785">
    <property type="entry name" value="Aldolase_TIM"/>
</dbReference>
<dbReference type="FunFam" id="3.20.20.70:FF:000006">
    <property type="entry name" value="Imidazole glycerol phosphate synthase subunit HisF"/>
    <property type="match status" value="1"/>
</dbReference>
<evidence type="ECO:0000256" key="11">
    <source>
        <dbReference type="HAMAP-Rule" id="MF_01013"/>
    </source>
</evidence>
<keyword evidence="5 11" id="KW-0963">Cytoplasm</keyword>
<evidence type="ECO:0000256" key="10">
    <source>
        <dbReference type="ARBA" id="ARBA00047838"/>
    </source>
</evidence>
<feature type="active site" evidence="11">
    <location>
        <position position="130"/>
    </location>
</feature>
<keyword evidence="6 11" id="KW-0028">Amino-acid biosynthesis</keyword>
<organism evidence="13 14">
    <name type="scientific">Buchnera aphidicola subsp. Rhopalosiphum maidis</name>
    <dbReference type="NCBI Taxonomy" id="118109"/>
    <lineage>
        <taxon>Bacteria</taxon>
        <taxon>Pseudomonadati</taxon>
        <taxon>Pseudomonadota</taxon>
        <taxon>Gammaproteobacteria</taxon>
        <taxon>Enterobacterales</taxon>
        <taxon>Erwiniaceae</taxon>
        <taxon>Buchnera</taxon>
    </lineage>
</organism>
<protein>
    <recommendedName>
        <fullName evidence="11">Imidazole glycerol phosphate synthase subunit HisF</fullName>
        <ecNumber evidence="11">4.3.2.10</ecNumber>
    </recommendedName>
    <alternativeName>
        <fullName evidence="11">IGP synthase cyclase subunit</fullName>
    </alternativeName>
    <alternativeName>
        <fullName evidence="11">IGP synthase subunit HisF</fullName>
    </alternativeName>
    <alternativeName>
        <fullName evidence="11">ImGP synthase subunit HisF</fullName>
        <shortName evidence="11">IGPS subunit HisF</shortName>
    </alternativeName>
</protein>
<evidence type="ECO:0000256" key="4">
    <source>
        <dbReference type="ARBA" id="ARBA00011152"/>
    </source>
</evidence>
<name>A0A3G2I5P9_BUCRM</name>
<evidence type="ECO:0000313" key="14">
    <source>
        <dbReference type="Proteomes" id="UP000271533"/>
    </source>
</evidence>
<comment type="function">
    <text evidence="9 11">IGPS catalyzes the conversion of PRFAR and glutamine to IGP, AICAR and glutamate. The HisF subunit catalyzes the cyclization activity that produces IGP and AICAR from PRFAR using the ammonia provided by the HisH subunit.</text>
</comment>
<dbReference type="EMBL" id="CP032759">
    <property type="protein sequence ID" value="AYN24403.1"/>
    <property type="molecule type" value="Genomic_DNA"/>
</dbReference>
<reference evidence="13 14" key="1">
    <citation type="submission" date="2018-10" db="EMBL/GenBank/DDBJ databases">
        <title>Genome sequence of the corn leaf aphid (Rhopalosiphum maidis Fitch).</title>
        <authorList>
            <person name="Chen W."/>
            <person name="Shakir S."/>
            <person name="Bigham M."/>
            <person name="Fei Z."/>
            <person name="Jander G."/>
        </authorList>
    </citation>
    <scope>NUCLEOTIDE SEQUENCE [LARGE SCALE GENOMIC DNA]</scope>
    <source>
        <strain evidence="13 14">BTI</strain>
    </source>
</reference>
<dbReference type="GO" id="GO:0000105">
    <property type="term" value="P:L-histidine biosynthetic process"/>
    <property type="evidence" value="ECO:0007669"/>
    <property type="project" value="UniProtKB-UniRule"/>
</dbReference>
<dbReference type="RefSeq" id="WP_158360910.1">
    <property type="nucleotide sequence ID" value="NZ_CP032759.1"/>
</dbReference>
<dbReference type="InterPro" id="IPR050064">
    <property type="entry name" value="IGPS_HisA/HisF"/>
</dbReference>
<evidence type="ECO:0000256" key="5">
    <source>
        <dbReference type="ARBA" id="ARBA00022490"/>
    </source>
</evidence>
<comment type="subunit">
    <text evidence="4 11">Heterodimer of HisH and HisF.</text>
</comment>
<dbReference type="PANTHER" id="PTHR21235:SF2">
    <property type="entry name" value="IMIDAZOLE GLYCEROL PHOSPHATE SYNTHASE HISHF"/>
    <property type="match status" value="1"/>
</dbReference>
<evidence type="ECO:0000256" key="6">
    <source>
        <dbReference type="ARBA" id="ARBA00022605"/>
    </source>
</evidence>
<dbReference type="InterPro" id="IPR006062">
    <property type="entry name" value="His_biosynth"/>
</dbReference>
<comment type="pathway">
    <text evidence="2 11">Amino-acid biosynthesis; L-histidine biosynthesis; L-histidine from 5-phospho-alpha-D-ribose 1-diphosphate: step 5/9.</text>
</comment>
<keyword evidence="8 11" id="KW-0456">Lyase</keyword>
<evidence type="ECO:0000256" key="2">
    <source>
        <dbReference type="ARBA" id="ARBA00005091"/>
    </source>
</evidence>
<comment type="catalytic activity">
    <reaction evidence="10 11">
        <text>5-[(5-phospho-1-deoxy-D-ribulos-1-ylimino)methylamino]-1-(5-phospho-beta-D-ribosyl)imidazole-4-carboxamide + L-glutamine = D-erythro-1-(imidazol-4-yl)glycerol 3-phosphate + 5-amino-1-(5-phospho-beta-D-ribosyl)imidazole-4-carboxamide + L-glutamate + H(+)</text>
        <dbReference type="Rhea" id="RHEA:24793"/>
        <dbReference type="ChEBI" id="CHEBI:15378"/>
        <dbReference type="ChEBI" id="CHEBI:29985"/>
        <dbReference type="ChEBI" id="CHEBI:58278"/>
        <dbReference type="ChEBI" id="CHEBI:58359"/>
        <dbReference type="ChEBI" id="CHEBI:58475"/>
        <dbReference type="ChEBI" id="CHEBI:58525"/>
        <dbReference type="EC" id="4.3.2.10"/>
    </reaction>
</comment>
<evidence type="ECO:0000313" key="13">
    <source>
        <dbReference type="EMBL" id="AYN24403.1"/>
    </source>
</evidence>
<evidence type="ECO:0000256" key="9">
    <source>
        <dbReference type="ARBA" id="ARBA00025475"/>
    </source>
</evidence>
<evidence type="ECO:0000256" key="12">
    <source>
        <dbReference type="RuleBase" id="RU003657"/>
    </source>
</evidence>
<dbReference type="GO" id="GO:0005737">
    <property type="term" value="C:cytoplasm"/>
    <property type="evidence" value="ECO:0007669"/>
    <property type="project" value="UniProtKB-SubCell"/>
</dbReference>
<sequence length="258" mass="28954">MLAKRIIACLDVDNGVVVKGVQFKNHEIVGDIISLSKRYTKEGIDELVFYDITASTKNKLVDRSWIEKVAKVINIPFCVAGGIKSIEDAKNVLSFGADKISINSAALIDPHLITKIANRFGVQCMVVGIDSWFDKNKKKYMVHQYTGDITRTYQTNWETIDWVEQVQKKGAGEIVLNMMNQDGLQNGYDLSQLNEIRKRCKVPLIASGGAGCAEHFYKALYYANVDGVLAASVFHKKIVNIKDLKYFLIKKGLEIRIC</sequence>
<evidence type="ECO:0000256" key="3">
    <source>
        <dbReference type="ARBA" id="ARBA00009667"/>
    </source>
</evidence>
<gene>
    <name evidence="11 13" type="primary">hisF</name>
    <name evidence="13" type="ORF">D8S97_00130</name>
</gene>
<evidence type="ECO:0000256" key="1">
    <source>
        <dbReference type="ARBA" id="ARBA00004496"/>
    </source>
</evidence>
<dbReference type="Pfam" id="PF00977">
    <property type="entry name" value="His_biosynth"/>
    <property type="match status" value="1"/>
</dbReference>
<dbReference type="UniPathway" id="UPA00031">
    <property type="reaction ID" value="UER00010"/>
</dbReference>
<dbReference type="Proteomes" id="UP000271533">
    <property type="component" value="Chromosome"/>
</dbReference>
<evidence type="ECO:0000256" key="8">
    <source>
        <dbReference type="ARBA" id="ARBA00023239"/>
    </source>
</evidence>
<dbReference type="InterPro" id="IPR011060">
    <property type="entry name" value="RibuloseP-bd_barrel"/>
</dbReference>
<dbReference type="GO" id="GO:0016829">
    <property type="term" value="F:lyase activity"/>
    <property type="evidence" value="ECO:0007669"/>
    <property type="project" value="UniProtKB-KW"/>
</dbReference>
<keyword evidence="7 11" id="KW-0368">Histidine biosynthesis</keyword>
<dbReference type="CDD" id="cd04731">
    <property type="entry name" value="HisF"/>
    <property type="match status" value="1"/>
</dbReference>
<dbReference type="PANTHER" id="PTHR21235">
    <property type="entry name" value="IMIDAZOLE GLYCEROL PHOSPHATE SYNTHASE SUBUNIT HISF/H IGP SYNTHASE SUBUNIT HISF/H"/>
    <property type="match status" value="1"/>
</dbReference>
<dbReference type="OrthoDB" id="9781903at2"/>
<dbReference type="SUPFAM" id="SSF51366">
    <property type="entry name" value="Ribulose-phoshate binding barrel"/>
    <property type="match status" value="1"/>
</dbReference>
<dbReference type="InterPro" id="IPR004651">
    <property type="entry name" value="HisF"/>
</dbReference>
<evidence type="ECO:0000256" key="7">
    <source>
        <dbReference type="ARBA" id="ARBA00023102"/>
    </source>
</evidence>
<dbReference type="NCBIfam" id="TIGR00735">
    <property type="entry name" value="hisF"/>
    <property type="match status" value="1"/>
</dbReference>
<proteinExistence type="inferred from homology"/>
<dbReference type="EC" id="4.3.2.10" evidence="11"/>
<dbReference type="HAMAP" id="MF_01013">
    <property type="entry name" value="HisF"/>
    <property type="match status" value="1"/>
</dbReference>
<accession>A0A3G2I5P9</accession>
<comment type="similarity">
    <text evidence="3 11 12">Belongs to the HisA/HisF family.</text>
</comment>
<dbReference type="Gene3D" id="3.20.20.70">
    <property type="entry name" value="Aldolase class I"/>
    <property type="match status" value="1"/>
</dbReference>
<comment type="subcellular location">
    <subcellularLocation>
        <location evidence="1 11">Cytoplasm</location>
    </subcellularLocation>
</comment>
<feature type="active site" evidence="11">
    <location>
        <position position="11"/>
    </location>
</feature>